<accession>A0AA39N9K1</accession>
<sequence>MYGGMREKLRFLSQSMMLTGCGGVEFERIVANLKDVHTRGEREFHQGQLLDWMLTQVHGSNAIELSNRYFQRKTSSWTQSSRMQIGRNVDPNGILCKLAGGKLEHMEDNEVKYYQGVAKGEKKRYIKTKPQVFCVGNIVEARCSIVFVSCKGGDAKMKLILRALALVNCEHTTVSGNNTNSEIGN</sequence>
<organism evidence="1 2">
    <name type="scientific">Armillaria novae-zelandiae</name>
    <dbReference type="NCBI Taxonomy" id="153914"/>
    <lineage>
        <taxon>Eukaryota</taxon>
        <taxon>Fungi</taxon>
        <taxon>Dikarya</taxon>
        <taxon>Basidiomycota</taxon>
        <taxon>Agaricomycotina</taxon>
        <taxon>Agaricomycetes</taxon>
        <taxon>Agaricomycetidae</taxon>
        <taxon>Agaricales</taxon>
        <taxon>Marasmiineae</taxon>
        <taxon>Physalacriaceae</taxon>
        <taxon>Armillaria</taxon>
    </lineage>
</organism>
<gene>
    <name evidence="1" type="ORF">IW261DRAFT_1409014</name>
</gene>
<dbReference type="AlphaFoldDB" id="A0AA39N9K1"/>
<dbReference type="PROSITE" id="PS51257">
    <property type="entry name" value="PROKAR_LIPOPROTEIN"/>
    <property type="match status" value="1"/>
</dbReference>
<reference evidence="1" key="1">
    <citation type="submission" date="2023-06" db="EMBL/GenBank/DDBJ databases">
        <authorList>
            <consortium name="Lawrence Berkeley National Laboratory"/>
            <person name="Ahrendt S."/>
            <person name="Sahu N."/>
            <person name="Indic B."/>
            <person name="Wong-Bajracharya J."/>
            <person name="Merenyi Z."/>
            <person name="Ke H.-M."/>
            <person name="Monk M."/>
            <person name="Kocsube S."/>
            <person name="Drula E."/>
            <person name="Lipzen A."/>
            <person name="Balint B."/>
            <person name="Henrissat B."/>
            <person name="Andreopoulos B."/>
            <person name="Martin F.M."/>
            <person name="Harder C.B."/>
            <person name="Rigling D."/>
            <person name="Ford K.L."/>
            <person name="Foster G.D."/>
            <person name="Pangilinan J."/>
            <person name="Papanicolaou A."/>
            <person name="Barry K."/>
            <person name="LaButti K."/>
            <person name="Viragh M."/>
            <person name="Koriabine M."/>
            <person name="Yan M."/>
            <person name="Riley R."/>
            <person name="Champramary S."/>
            <person name="Plett K.L."/>
            <person name="Tsai I.J."/>
            <person name="Slot J."/>
            <person name="Sipos G."/>
            <person name="Plett J."/>
            <person name="Nagy L.G."/>
            <person name="Grigoriev I.V."/>
        </authorList>
    </citation>
    <scope>NUCLEOTIDE SEQUENCE</scope>
    <source>
        <strain evidence="1">ICMP 16352</strain>
    </source>
</reference>
<evidence type="ECO:0000313" key="2">
    <source>
        <dbReference type="Proteomes" id="UP001175227"/>
    </source>
</evidence>
<dbReference type="Proteomes" id="UP001175227">
    <property type="component" value="Unassembled WGS sequence"/>
</dbReference>
<comment type="caution">
    <text evidence="1">The sequence shown here is derived from an EMBL/GenBank/DDBJ whole genome shotgun (WGS) entry which is preliminary data.</text>
</comment>
<protein>
    <submittedName>
        <fullName evidence="1">Uncharacterized protein</fullName>
    </submittedName>
</protein>
<name>A0AA39N9K1_9AGAR</name>
<evidence type="ECO:0000313" key="1">
    <source>
        <dbReference type="EMBL" id="KAK0461523.1"/>
    </source>
</evidence>
<dbReference type="EMBL" id="JAUEPR010000143">
    <property type="protein sequence ID" value="KAK0461523.1"/>
    <property type="molecule type" value="Genomic_DNA"/>
</dbReference>
<proteinExistence type="predicted"/>
<keyword evidence="2" id="KW-1185">Reference proteome</keyword>